<accession>A0ABS8PYA4</accession>
<keyword evidence="4" id="KW-0472">Membrane</keyword>
<dbReference type="RefSeq" id="WP_231008642.1">
    <property type="nucleotide sequence ID" value="NZ_JAJNEC010000008.1"/>
</dbReference>
<sequence>MQVFKEIAGRVCAAWALVTFMITFLLVLPFALISYLFSEPASTAYFIRVSKVWMHVWFFLIGCRIRIRGTGNFKKGIGYVVTCNHNSLLDIPLSSAFIPGPNKTIAKSSFAKIPIFGWYYTKGSVLVDRKSETSRKRSIEKMKAVLRQGMHMCIYPEGTRNRTEALLKPFYNGAFKLAEDTGHPIIPAVILGTKQAVPLHKPFFFLPRTLEIHFLKPVEVNGRNTAALKEEVFGVMESYLSAHTEVEK</sequence>
<keyword evidence="3 6" id="KW-0012">Acyltransferase</keyword>
<keyword evidence="4" id="KW-0812">Transmembrane</keyword>
<dbReference type="CDD" id="cd07989">
    <property type="entry name" value="LPLAT_AGPAT-like"/>
    <property type="match status" value="1"/>
</dbReference>
<comment type="caution">
    <text evidence="6">The sequence shown here is derived from an EMBL/GenBank/DDBJ whole genome shotgun (WGS) entry which is preliminary data.</text>
</comment>
<evidence type="ECO:0000313" key="7">
    <source>
        <dbReference type="Proteomes" id="UP001199816"/>
    </source>
</evidence>
<evidence type="ECO:0000256" key="2">
    <source>
        <dbReference type="ARBA" id="ARBA00022679"/>
    </source>
</evidence>
<feature type="transmembrane region" description="Helical" evidence="4">
    <location>
        <begin position="12"/>
        <end position="37"/>
    </location>
</feature>
<dbReference type="SMART" id="SM00563">
    <property type="entry name" value="PlsC"/>
    <property type="match status" value="1"/>
</dbReference>
<feature type="transmembrane region" description="Helical" evidence="4">
    <location>
        <begin position="43"/>
        <end position="65"/>
    </location>
</feature>
<keyword evidence="4" id="KW-1133">Transmembrane helix</keyword>
<dbReference type="EMBL" id="JAJNEC010000008">
    <property type="protein sequence ID" value="MCD2426052.1"/>
    <property type="molecule type" value="Genomic_DNA"/>
</dbReference>
<dbReference type="PANTHER" id="PTHR10434">
    <property type="entry name" value="1-ACYL-SN-GLYCEROL-3-PHOSPHATE ACYLTRANSFERASE"/>
    <property type="match status" value="1"/>
</dbReference>
<keyword evidence="7" id="KW-1185">Reference proteome</keyword>
<protein>
    <submittedName>
        <fullName evidence="6">1-acyl-sn-glycerol-3-phosphate acyltransferase</fullName>
    </submittedName>
</protein>
<dbReference type="Proteomes" id="UP001199816">
    <property type="component" value="Unassembled WGS sequence"/>
</dbReference>
<evidence type="ECO:0000259" key="5">
    <source>
        <dbReference type="SMART" id="SM00563"/>
    </source>
</evidence>
<name>A0ABS8PYA4_9BACT</name>
<evidence type="ECO:0000313" key="6">
    <source>
        <dbReference type="EMBL" id="MCD2426052.1"/>
    </source>
</evidence>
<feature type="domain" description="Phospholipid/glycerol acyltransferase" evidence="5">
    <location>
        <begin position="79"/>
        <end position="193"/>
    </location>
</feature>
<dbReference type="SUPFAM" id="SSF69593">
    <property type="entry name" value="Glycerol-3-phosphate (1)-acyltransferase"/>
    <property type="match status" value="1"/>
</dbReference>
<keyword evidence="2" id="KW-0808">Transferase</keyword>
<proteinExistence type="predicted"/>
<comment type="pathway">
    <text evidence="1">Lipid metabolism.</text>
</comment>
<evidence type="ECO:0000256" key="1">
    <source>
        <dbReference type="ARBA" id="ARBA00005189"/>
    </source>
</evidence>
<dbReference type="GO" id="GO:0016746">
    <property type="term" value="F:acyltransferase activity"/>
    <property type="evidence" value="ECO:0007669"/>
    <property type="project" value="UniProtKB-KW"/>
</dbReference>
<gene>
    <name evidence="6" type="ORF">LQ567_24925</name>
</gene>
<dbReference type="InterPro" id="IPR002123">
    <property type="entry name" value="Plipid/glycerol_acylTrfase"/>
</dbReference>
<evidence type="ECO:0000256" key="4">
    <source>
        <dbReference type="SAM" id="Phobius"/>
    </source>
</evidence>
<organism evidence="6 7">
    <name type="scientific">Niabella pedocola</name>
    <dbReference type="NCBI Taxonomy" id="1752077"/>
    <lineage>
        <taxon>Bacteria</taxon>
        <taxon>Pseudomonadati</taxon>
        <taxon>Bacteroidota</taxon>
        <taxon>Chitinophagia</taxon>
        <taxon>Chitinophagales</taxon>
        <taxon>Chitinophagaceae</taxon>
        <taxon>Niabella</taxon>
    </lineage>
</organism>
<evidence type="ECO:0000256" key="3">
    <source>
        <dbReference type="ARBA" id="ARBA00023315"/>
    </source>
</evidence>
<dbReference type="Pfam" id="PF01553">
    <property type="entry name" value="Acyltransferase"/>
    <property type="match status" value="1"/>
</dbReference>
<dbReference type="PANTHER" id="PTHR10434:SF11">
    <property type="entry name" value="1-ACYL-SN-GLYCEROL-3-PHOSPHATE ACYLTRANSFERASE"/>
    <property type="match status" value="1"/>
</dbReference>
<reference evidence="6 7" key="1">
    <citation type="submission" date="2021-11" db="EMBL/GenBank/DDBJ databases">
        <title>Genomic of Niabella pedocola.</title>
        <authorList>
            <person name="Wu T."/>
        </authorList>
    </citation>
    <scope>NUCLEOTIDE SEQUENCE [LARGE SCALE GENOMIC DNA]</scope>
    <source>
        <strain evidence="6 7">JCM 31011</strain>
    </source>
</reference>